<protein>
    <submittedName>
        <fullName evidence="4">Histidine kinase</fullName>
    </submittedName>
</protein>
<keyword evidence="4" id="KW-0418">Kinase</keyword>
<dbReference type="PANTHER" id="PTHR34220">
    <property type="entry name" value="SENSOR HISTIDINE KINASE YPDA"/>
    <property type="match status" value="1"/>
</dbReference>
<dbReference type="GO" id="GO:0016301">
    <property type="term" value="F:kinase activity"/>
    <property type="evidence" value="ECO:0007669"/>
    <property type="project" value="UniProtKB-KW"/>
</dbReference>
<sequence length="393" mass="42756">MTRSPLSFRQGVVGVAIGILGVASPLVPRGVFGTLPPGYIVCTLLVFVVTLGLGVVSVLFVFARAQRAGWSLGRAAMAGLISAFPIMMGSFLGTFALHRAFPSLPLVYPDPNEPDTLAFRLITSASDSFPMLAAWAGLVLFPAALRAHDQRQRELEQLRLEAELLRLRSHLEPHFVLNTLNAIAGFVTDDPVQARELLAALGDLFREATEFRDTHRVADEVSWLRRYVAIHELRHPDLLHVTWSIDPAAEGMAMPALLLQPLVENAVKHGALRGAQGRLHVRVAVEGATLVSEVRDDGPGPGPRRTGGQGLHIVERRLAFYSSGKGHFELAREGAETVARVRLAAEPMREPSDPRSARDFTERREAHSLQQAVQQPGPPATPATRATPERATP</sequence>
<evidence type="ECO:0000313" key="4">
    <source>
        <dbReference type="EMBL" id="WXB19494.1"/>
    </source>
</evidence>
<accession>A0ABZ2MAG3</accession>
<keyword evidence="2" id="KW-0812">Transmembrane</keyword>
<evidence type="ECO:0000256" key="1">
    <source>
        <dbReference type="SAM" id="MobiDB-lite"/>
    </source>
</evidence>
<feature type="transmembrane region" description="Helical" evidence="2">
    <location>
        <begin position="12"/>
        <end position="32"/>
    </location>
</feature>
<keyword evidence="4" id="KW-0808">Transferase</keyword>
<dbReference type="Proteomes" id="UP001370348">
    <property type="component" value="Chromosome"/>
</dbReference>
<feature type="transmembrane region" description="Helical" evidence="2">
    <location>
        <begin position="75"/>
        <end position="97"/>
    </location>
</feature>
<evidence type="ECO:0000256" key="2">
    <source>
        <dbReference type="SAM" id="Phobius"/>
    </source>
</evidence>
<dbReference type="PANTHER" id="PTHR34220:SF7">
    <property type="entry name" value="SENSOR HISTIDINE KINASE YPDA"/>
    <property type="match status" value="1"/>
</dbReference>
<reference evidence="4 5" key="1">
    <citation type="submission" date="2021-12" db="EMBL/GenBank/DDBJ databases">
        <title>Discovery of the Pendulisporaceae a myxobacterial family with distinct sporulation behavior and unique specialized metabolism.</title>
        <authorList>
            <person name="Garcia R."/>
            <person name="Popoff A."/>
            <person name="Bader C.D."/>
            <person name="Loehr J."/>
            <person name="Walesch S."/>
            <person name="Walt C."/>
            <person name="Boldt J."/>
            <person name="Bunk B."/>
            <person name="Haeckl F.J.F.P.J."/>
            <person name="Gunesch A.P."/>
            <person name="Birkelbach J."/>
            <person name="Nuebel U."/>
            <person name="Pietschmann T."/>
            <person name="Bach T."/>
            <person name="Mueller R."/>
        </authorList>
    </citation>
    <scope>NUCLEOTIDE SEQUENCE [LARGE SCALE GENOMIC DNA]</scope>
    <source>
        <strain evidence="4 5">MSr11954</strain>
    </source>
</reference>
<dbReference type="Pfam" id="PF06580">
    <property type="entry name" value="His_kinase"/>
    <property type="match status" value="1"/>
</dbReference>
<feature type="compositionally biased region" description="Low complexity" evidence="1">
    <location>
        <begin position="382"/>
        <end position="393"/>
    </location>
</feature>
<dbReference type="InterPro" id="IPR010559">
    <property type="entry name" value="Sig_transdc_His_kin_internal"/>
</dbReference>
<keyword evidence="5" id="KW-1185">Reference proteome</keyword>
<organism evidence="4 5">
    <name type="scientific">Pendulispora albinea</name>
    <dbReference type="NCBI Taxonomy" id="2741071"/>
    <lineage>
        <taxon>Bacteria</taxon>
        <taxon>Pseudomonadati</taxon>
        <taxon>Myxococcota</taxon>
        <taxon>Myxococcia</taxon>
        <taxon>Myxococcales</taxon>
        <taxon>Sorangiineae</taxon>
        <taxon>Pendulisporaceae</taxon>
        <taxon>Pendulispora</taxon>
    </lineage>
</organism>
<evidence type="ECO:0000259" key="3">
    <source>
        <dbReference type="Pfam" id="PF06580"/>
    </source>
</evidence>
<keyword evidence="2" id="KW-1133">Transmembrane helix</keyword>
<feature type="region of interest" description="Disordered" evidence="1">
    <location>
        <begin position="343"/>
        <end position="393"/>
    </location>
</feature>
<keyword evidence="2" id="KW-0472">Membrane</keyword>
<feature type="domain" description="Signal transduction histidine kinase internal region" evidence="3">
    <location>
        <begin position="162"/>
        <end position="237"/>
    </location>
</feature>
<dbReference type="InterPro" id="IPR050640">
    <property type="entry name" value="Bact_2-comp_sensor_kinase"/>
</dbReference>
<evidence type="ECO:0000313" key="5">
    <source>
        <dbReference type="Proteomes" id="UP001370348"/>
    </source>
</evidence>
<dbReference type="Gene3D" id="3.30.565.10">
    <property type="entry name" value="Histidine kinase-like ATPase, C-terminal domain"/>
    <property type="match status" value="1"/>
</dbReference>
<proteinExistence type="predicted"/>
<name>A0ABZ2MAG3_9BACT</name>
<dbReference type="RefSeq" id="WP_394829109.1">
    <property type="nucleotide sequence ID" value="NZ_CP089984.1"/>
</dbReference>
<dbReference type="EMBL" id="CP089984">
    <property type="protein sequence ID" value="WXB19494.1"/>
    <property type="molecule type" value="Genomic_DNA"/>
</dbReference>
<feature type="compositionally biased region" description="Basic and acidic residues" evidence="1">
    <location>
        <begin position="347"/>
        <end position="367"/>
    </location>
</feature>
<feature type="transmembrane region" description="Helical" evidence="2">
    <location>
        <begin position="38"/>
        <end position="63"/>
    </location>
</feature>
<dbReference type="SUPFAM" id="SSF55874">
    <property type="entry name" value="ATPase domain of HSP90 chaperone/DNA topoisomerase II/histidine kinase"/>
    <property type="match status" value="1"/>
</dbReference>
<dbReference type="InterPro" id="IPR036890">
    <property type="entry name" value="HATPase_C_sf"/>
</dbReference>
<gene>
    <name evidence="4" type="ORF">LZC94_19975</name>
</gene>